<feature type="compositionally biased region" description="Basic and acidic residues" evidence="2">
    <location>
        <begin position="153"/>
        <end position="167"/>
    </location>
</feature>
<evidence type="ECO:0000313" key="3">
    <source>
        <dbReference type="EMBL" id="EXJ85643.1"/>
    </source>
</evidence>
<sequence>MGQPSESEILYSYLLHPSPLSTILPFQTFQSLVANKPSSSSSNSARTTSSAHAARHKPELKRLYRDLEFQRDITVDGVRRRIDQEARRSGGLLTRLRRQVRREEGERQSQSTLNSRRKRKRVTDDEDEAGAGAGGDEDEDDDISSIGGNNDGDNGRLETQIDVHLDGPRGQTINHNNNPASTSRYKSNPNHTISTLITAMATAKTDLEAEIAALETELETVRRECEEGVGALSDLRYGRFAGPASARSMQQSDNDESGGEGKSRGGNVDTDVDITTTTTSTVTTTTTVEVGVVDALHDFTARLDREMSRRQR</sequence>
<dbReference type="AlphaFoldDB" id="W9XZH6"/>
<dbReference type="STRING" id="1182541.W9XZH6"/>
<dbReference type="OrthoDB" id="2311687at2759"/>
<feature type="region of interest" description="Disordered" evidence="2">
    <location>
        <begin position="243"/>
        <end position="275"/>
    </location>
</feature>
<dbReference type="Pfam" id="PF09447">
    <property type="entry name" value="Cnl2_NKP2"/>
    <property type="match status" value="1"/>
</dbReference>
<evidence type="ECO:0000256" key="2">
    <source>
        <dbReference type="SAM" id="MobiDB-lite"/>
    </source>
</evidence>
<evidence type="ECO:0000313" key="4">
    <source>
        <dbReference type="Proteomes" id="UP000019484"/>
    </source>
</evidence>
<name>W9XZH6_9EURO</name>
<feature type="coiled-coil region" evidence="1">
    <location>
        <begin position="197"/>
        <end position="224"/>
    </location>
</feature>
<feature type="compositionally biased region" description="Polar residues" evidence="2">
    <location>
        <begin position="171"/>
        <end position="189"/>
    </location>
</feature>
<dbReference type="GO" id="GO:0031511">
    <property type="term" value="C:Mis6-Sim4 complex"/>
    <property type="evidence" value="ECO:0007669"/>
    <property type="project" value="TreeGrafter"/>
</dbReference>
<dbReference type="Proteomes" id="UP000019484">
    <property type="component" value="Unassembled WGS sequence"/>
</dbReference>
<gene>
    <name evidence="3" type="ORF">A1O1_06009</name>
</gene>
<dbReference type="InterPro" id="IPR018565">
    <property type="entry name" value="Nkp2/Cnl2"/>
</dbReference>
<protein>
    <submittedName>
        <fullName evidence="3">Uncharacterized protein</fullName>
    </submittedName>
</protein>
<dbReference type="HOGENOM" id="CLU_077446_0_0_1"/>
<dbReference type="eggNOG" id="ENOG502S7X4">
    <property type="taxonomic scope" value="Eukaryota"/>
</dbReference>
<accession>W9XZH6</accession>
<keyword evidence="1" id="KW-0175">Coiled coil</keyword>
<feature type="compositionally biased region" description="Low complexity" evidence="2">
    <location>
        <begin position="38"/>
        <end position="52"/>
    </location>
</feature>
<comment type="caution">
    <text evidence="3">The sequence shown here is derived from an EMBL/GenBank/DDBJ whole genome shotgun (WGS) entry which is preliminary data.</text>
</comment>
<keyword evidence="4" id="KW-1185">Reference proteome</keyword>
<dbReference type="RefSeq" id="XP_007725081.1">
    <property type="nucleotide sequence ID" value="XM_007726891.1"/>
</dbReference>
<feature type="compositionally biased region" description="Acidic residues" evidence="2">
    <location>
        <begin position="124"/>
        <end position="143"/>
    </location>
</feature>
<reference evidence="3 4" key="1">
    <citation type="submission" date="2013-03" db="EMBL/GenBank/DDBJ databases">
        <title>The Genome Sequence of Capronia coronata CBS 617.96.</title>
        <authorList>
            <consortium name="The Broad Institute Genomics Platform"/>
            <person name="Cuomo C."/>
            <person name="de Hoog S."/>
            <person name="Gorbushina A."/>
            <person name="Walker B."/>
            <person name="Young S.K."/>
            <person name="Zeng Q."/>
            <person name="Gargeya S."/>
            <person name="Fitzgerald M."/>
            <person name="Haas B."/>
            <person name="Abouelleil A."/>
            <person name="Allen A.W."/>
            <person name="Alvarado L."/>
            <person name="Arachchi H.M."/>
            <person name="Berlin A.M."/>
            <person name="Chapman S.B."/>
            <person name="Gainer-Dewar J."/>
            <person name="Goldberg J."/>
            <person name="Griggs A."/>
            <person name="Gujja S."/>
            <person name="Hansen M."/>
            <person name="Howarth C."/>
            <person name="Imamovic A."/>
            <person name="Ireland A."/>
            <person name="Larimer J."/>
            <person name="McCowan C."/>
            <person name="Murphy C."/>
            <person name="Pearson M."/>
            <person name="Poon T.W."/>
            <person name="Priest M."/>
            <person name="Roberts A."/>
            <person name="Saif S."/>
            <person name="Shea T."/>
            <person name="Sisk P."/>
            <person name="Sykes S."/>
            <person name="Wortman J."/>
            <person name="Nusbaum C."/>
            <person name="Birren B."/>
        </authorList>
    </citation>
    <scope>NUCLEOTIDE SEQUENCE [LARGE SCALE GENOMIC DNA]</scope>
    <source>
        <strain evidence="3 4">CBS 617.96</strain>
    </source>
</reference>
<dbReference type="GO" id="GO:0007059">
    <property type="term" value="P:chromosome segregation"/>
    <property type="evidence" value="ECO:0007669"/>
    <property type="project" value="TreeGrafter"/>
</dbReference>
<dbReference type="GeneID" id="19160880"/>
<proteinExistence type="predicted"/>
<dbReference type="EMBL" id="AMWN01000005">
    <property type="protein sequence ID" value="EXJ85643.1"/>
    <property type="molecule type" value="Genomic_DNA"/>
</dbReference>
<dbReference type="PANTHER" id="PTHR28064">
    <property type="entry name" value="INNER KINETOCHORE SUBUNIT NKP2"/>
    <property type="match status" value="1"/>
</dbReference>
<feature type="region of interest" description="Disordered" evidence="2">
    <location>
        <begin position="34"/>
        <end position="60"/>
    </location>
</feature>
<evidence type="ECO:0000256" key="1">
    <source>
        <dbReference type="SAM" id="Coils"/>
    </source>
</evidence>
<organism evidence="3 4">
    <name type="scientific">Capronia coronata CBS 617.96</name>
    <dbReference type="NCBI Taxonomy" id="1182541"/>
    <lineage>
        <taxon>Eukaryota</taxon>
        <taxon>Fungi</taxon>
        <taxon>Dikarya</taxon>
        <taxon>Ascomycota</taxon>
        <taxon>Pezizomycotina</taxon>
        <taxon>Eurotiomycetes</taxon>
        <taxon>Chaetothyriomycetidae</taxon>
        <taxon>Chaetothyriales</taxon>
        <taxon>Herpotrichiellaceae</taxon>
        <taxon>Capronia</taxon>
    </lineage>
</organism>
<dbReference type="PANTHER" id="PTHR28064:SF1">
    <property type="entry name" value="INNER KINETOCHORE SUBUNIT NKP2"/>
    <property type="match status" value="1"/>
</dbReference>
<feature type="region of interest" description="Disordered" evidence="2">
    <location>
        <begin position="93"/>
        <end position="189"/>
    </location>
</feature>